<dbReference type="PANTHER" id="PTHR43410:SF1">
    <property type="entry name" value="NITRIC OXIDE SYNTHASE"/>
    <property type="match status" value="1"/>
</dbReference>
<proteinExistence type="inferred from homology"/>
<evidence type="ECO:0000256" key="10">
    <source>
        <dbReference type="PIRNR" id="PIRNR037219"/>
    </source>
</evidence>
<evidence type="ECO:0000256" key="7">
    <source>
        <dbReference type="ARBA" id="ARBA00023002"/>
    </source>
</evidence>
<dbReference type="Gene3D" id="3.90.440.10">
    <property type="entry name" value="Nitric Oxide Synthase,Heme Domain,Chain A domain 2"/>
    <property type="match status" value="1"/>
</dbReference>
<dbReference type="PANTHER" id="PTHR43410">
    <property type="entry name" value="NITRIC OXIDE SYNTHASE OXYGENASE"/>
    <property type="match status" value="1"/>
</dbReference>
<evidence type="ECO:0000259" key="12">
    <source>
        <dbReference type="Pfam" id="PF02898"/>
    </source>
</evidence>
<dbReference type="AlphaFoldDB" id="A0A0R2RI69"/>
<dbReference type="SUPFAM" id="SSF56512">
    <property type="entry name" value="Nitric oxide (NO) synthase oxygenase domain"/>
    <property type="match status" value="1"/>
</dbReference>
<keyword evidence="6 10" id="KW-0479">Metal-binding</keyword>
<comment type="miscellaneous">
    <text evidence="10">This protein is similar to the oxygenase domain of eukaryotic nitric oxide synthases but lacks the reductase domain which, in eukaryotes, is responsible for transfer of electrons to the ferric heme during nitric oxide synthesis.</text>
</comment>
<dbReference type="PIRSF" id="PIRSF037219">
    <property type="entry name" value="NOS_oxygenase"/>
    <property type="match status" value="1"/>
</dbReference>
<evidence type="ECO:0000256" key="2">
    <source>
        <dbReference type="ARBA" id="ARBA00005411"/>
    </source>
</evidence>
<comment type="similarity">
    <text evidence="2 10">Belongs to the NOS family. Bacterial NOS oxygenase subfamily.</text>
</comment>
<protein>
    <recommendedName>
        <fullName evidence="4 10">Nitric oxide synthase oxygenase</fullName>
        <ecNumber evidence="3 10">1.14.14.47</ecNumber>
    </recommendedName>
</protein>
<comment type="function">
    <text evidence="10">Catalyzes the production of nitric oxide.</text>
</comment>
<dbReference type="Pfam" id="PF02898">
    <property type="entry name" value="NO_synthase"/>
    <property type="match status" value="1"/>
</dbReference>
<dbReference type="InterPro" id="IPR044943">
    <property type="entry name" value="NOS_dom_1"/>
</dbReference>
<comment type="subunit">
    <text evidence="10">Homodimer.</text>
</comment>
<keyword evidence="5 10" id="KW-0349">Heme</keyword>
<sequence length="381" mass="43823">MPPCPFLALSDRLRLTGRKQPLPLHQSAEAFLRLLQTERGAPTPTPLRFRQVAQSIRQTGTYSLTPAELNYGCRLAWRNSVRCVGRFFWSKLDVIDARHLHTEEEIYQACLDHLTHATRHGDIRSTITIFPPADSRGHGPRIWNYQLSRYAGYRLGKKQILGDPAEADFTDLCLRLGWKPPKKRTAFDLLPLVISLHDKKPRLFPPPKKATLEVPIRHPDSSCLDSLRLRWFALPVVSNMKLEIGGLSFPAAPFSGWYMETEIGARNFADENRYHLLPEIARRLRLDTSRPTTLWKDRALVELNRAVLHSFAQAKVRMIDHHSATASHLRFEEDEAQAGRPVFGRWDWLIPPLSGSLTKLWPRSYNPTEFSPNFLTQKRLY</sequence>
<evidence type="ECO:0000256" key="11">
    <source>
        <dbReference type="PIRSR" id="PIRSR037219-1"/>
    </source>
</evidence>
<dbReference type="InterPro" id="IPR050607">
    <property type="entry name" value="NOS"/>
</dbReference>
<dbReference type="InterPro" id="IPR044940">
    <property type="entry name" value="NOS_dom_2"/>
</dbReference>
<dbReference type="InterPro" id="IPR017142">
    <property type="entry name" value="Nitric_oxide_synthase_Oase-su"/>
</dbReference>
<evidence type="ECO:0000256" key="9">
    <source>
        <dbReference type="ARBA" id="ARBA00048713"/>
    </source>
</evidence>
<dbReference type="GO" id="GO:0020037">
    <property type="term" value="F:heme binding"/>
    <property type="evidence" value="ECO:0007669"/>
    <property type="project" value="InterPro"/>
</dbReference>
<feature type="binding site" description="axial binding residue" evidence="11">
    <location>
        <position position="83"/>
    </location>
    <ligand>
        <name>heme</name>
        <dbReference type="ChEBI" id="CHEBI:30413"/>
    </ligand>
    <ligandPart>
        <name>Fe</name>
        <dbReference type="ChEBI" id="CHEBI:18248"/>
    </ligandPart>
</feature>
<evidence type="ECO:0000256" key="1">
    <source>
        <dbReference type="ARBA" id="ARBA00001971"/>
    </source>
</evidence>
<dbReference type="GO" id="GO:0046872">
    <property type="term" value="F:metal ion binding"/>
    <property type="evidence" value="ECO:0007669"/>
    <property type="project" value="UniProtKB-KW"/>
</dbReference>
<dbReference type="InterPro" id="IPR036119">
    <property type="entry name" value="NOS_N_sf"/>
</dbReference>
<comment type="cofactor">
    <cofactor evidence="1 10 11">
        <name>heme</name>
        <dbReference type="ChEBI" id="CHEBI:30413"/>
    </cofactor>
</comment>
<organism evidence="13 14">
    <name type="scientific">Verrucomicrobia subdivision 6 bacterium BACL9 MAG-120507-bin52</name>
    <dbReference type="NCBI Taxonomy" id="1655590"/>
    <lineage>
        <taxon>Bacteria</taxon>
        <taxon>Pseudomonadati</taxon>
        <taxon>Verrucomicrobiota</taxon>
        <taxon>Verrucomicrobiia</taxon>
        <taxon>Verrucomicrobiales</taxon>
        <taxon>Verrucomicrobia subdivision 6</taxon>
    </lineage>
</organism>
<accession>A0A0R2RI69</accession>
<dbReference type="InterPro" id="IPR044944">
    <property type="entry name" value="NOS_dom_3"/>
</dbReference>
<reference evidence="13 14" key="1">
    <citation type="submission" date="2015-10" db="EMBL/GenBank/DDBJ databases">
        <title>Metagenome-Assembled Genomes uncover a global brackish microbiome.</title>
        <authorList>
            <person name="Hugerth L.W."/>
            <person name="Larsson J."/>
            <person name="Alneberg J."/>
            <person name="Lindh M.V."/>
            <person name="Legrand C."/>
            <person name="Pinhassi J."/>
            <person name="Andersson A.F."/>
        </authorList>
    </citation>
    <scope>NUCLEOTIDE SEQUENCE [LARGE SCALE GENOMIC DNA]</scope>
    <source>
        <strain evidence="13">BACL18 MAG-120507-bin52</strain>
    </source>
</reference>
<dbReference type="EC" id="1.14.14.47" evidence="3 10"/>
<evidence type="ECO:0000256" key="3">
    <source>
        <dbReference type="ARBA" id="ARBA00012735"/>
    </source>
</evidence>
<feature type="domain" description="Nitric oxide synthase (NOS)" evidence="12">
    <location>
        <begin position="24"/>
        <end position="379"/>
    </location>
</feature>
<dbReference type="Gene3D" id="3.90.1230.10">
    <property type="entry name" value="Nitric Oxide Synthase, Chain A, domain 3"/>
    <property type="match status" value="1"/>
</dbReference>
<keyword evidence="7 10" id="KW-0560">Oxidoreductase</keyword>
<dbReference type="Proteomes" id="UP000051269">
    <property type="component" value="Unassembled WGS sequence"/>
</dbReference>
<evidence type="ECO:0000256" key="5">
    <source>
        <dbReference type="ARBA" id="ARBA00022617"/>
    </source>
</evidence>
<evidence type="ECO:0000313" key="13">
    <source>
        <dbReference type="EMBL" id="KRO62254.1"/>
    </source>
</evidence>
<name>A0A0R2RI69_9BACT</name>
<keyword evidence="8 10" id="KW-0408">Iron</keyword>
<comment type="caution">
    <text evidence="13">The sequence shown here is derived from an EMBL/GenBank/DDBJ whole genome shotgun (WGS) entry which is preliminary data.</text>
</comment>
<comment type="catalytic activity">
    <reaction evidence="9">
        <text>3 reduced [flavodoxin] + 2 L-arginine + 4 O2 = 3 oxidized [flavodoxin] + 2 L-citrulline + 2 nitric oxide + 4 H2O + 5 H(+)</text>
        <dbReference type="Rhea" id="RHEA:52324"/>
        <dbReference type="Rhea" id="RHEA-COMP:10622"/>
        <dbReference type="Rhea" id="RHEA-COMP:10623"/>
        <dbReference type="ChEBI" id="CHEBI:15377"/>
        <dbReference type="ChEBI" id="CHEBI:15378"/>
        <dbReference type="ChEBI" id="CHEBI:15379"/>
        <dbReference type="ChEBI" id="CHEBI:16480"/>
        <dbReference type="ChEBI" id="CHEBI:32682"/>
        <dbReference type="ChEBI" id="CHEBI:57618"/>
        <dbReference type="ChEBI" id="CHEBI:57743"/>
        <dbReference type="ChEBI" id="CHEBI:58210"/>
        <dbReference type="EC" id="1.14.14.47"/>
    </reaction>
</comment>
<evidence type="ECO:0000256" key="8">
    <source>
        <dbReference type="ARBA" id="ARBA00023004"/>
    </source>
</evidence>
<gene>
    <name evidence="13" type="ORF">ABR82_04710</name>
</gene>
<dbReference type="InterPro" id="IPR004030">
    <property type="entry name" value="NOS_N"/>
</dbReference>
<evidence type="ECO:0000313" key="14">
    <source>
        <dbReference type="Proteomes" id="UP000051269"/>
    </source>
</evidence>
<dbReference type="EMBL" id="LIBO01000105">
    <property type="protein sequence ID" value="KRO62254.1"/>
    <property type="molecule type" value="Genomic_DNA"/>
</dbReference>
<dbReference type="GO" id="GO:0004517">
    <property type="term" value="F:nitric-oxide synthase activity"/>
    <property type="evidence" value="ECO:0007669"/>
    <property type="project" value="InterPro"/>
</dbReference>
<evidence type="ECO:0000256" key="6">
    <source>
        <dbReference type="ARBA" id="ARBA00022723"/>
    </source>
</evidence>
<evidence type="ECO:0000256" key="4">
    <source>
        <dbReference type="ARBA" id="ARBA00018859"/>
    </source>
</evidence>
<dbReference type="Gene3D" id="3.90.340.10">
    <property type="entry name" value="Nitric Oxide Synthase, Chain A, domain 1"/>
    <property type="match status" value="1"/>
</dbReference>
<dbReference type="GO" id="GO:0006809">
    <property type="term" value="P:nitric oxide biosynthetic process"/>
    <property type="evidence" value="ECO:0007669"/>
    <property type="project" value="InterPro"/>
</dbReference>